<dbReference type="Gene3D" id="2.60.40.3910">
    <property type="entry name" value="Inclusion body protein"/>
    <property type="match status" value="1"/>
</dbReference>
<dbReference type="RefSeq" id="WP_184911466.1">
    <property type="nucleotide sequence ID" value="NZ_JACHJR010000001.1"/>
</dbReference>
<dbReference type="Pfam" id="PF12306">
    <property type="entry name" value="PixA"/>
    <property type="match status" value="1"/>
</dbReference>
<dbReference type="Proteomes" id="UP000573327">
    <property type="component" value="Unassembled WGS sequence"/>
</dbReference>
<evidence type="ECO:0000313" key="1">
    <source>
        <dbReference type="EMBL" id="MBB4945138.1"/>
    </source>
</evidence>
<dbReference type="InterPro" id="IPR038712">
    <property type="entry name" value="PixA-like_sf"/>
</dbReference>
<comment type="caution">
    <text evidence="1">The sequence shown here is derived from an EMBL/GenBank/DDBJ whole genome shotgun (WGS) entry which is preliminary data.</text>
</comment>
<keyword evidence="2" id="KW-1185">Reference proteome</keyword>
<name>A0A7W7S754_9ACTN</name>
<accession>A0A7W7S754</accession>
<reference evidence="1 2" key="1">
    <citation type="submission" date="2020-08" db="EMBL/GenBank/DDBJ databases">
        <title>Sequencing the genomes of 1000 actinobacteria strains.</title>
        <authorList>
            <person name="Klenk H.-P."/>
        </authorList>
    </citation>
    <scope>NUCLEOTIDE SEQUENCE [LARGE SCALE GENOMIC DNA]</scope>
    <source>
        <strain evidence="1 2">DSM 44786</strain>
    </source>
</reference>
<dbReference type="AlphaFoldDB" id="A0A7W7S754"/>
<gene>
    <name evidence="1" type="ORF">F4556_000673</name>
</gene>
<dbReference type="InterPro" id="IPR021087">
    <property type="entry name" value="Uncharacterised_PixA/AidA"/>
</dbReference>
<sequence length="48" mass="5464">MPPVETFHWSADIISNRPQTLHFTFAILTRDGQVAGYCAWDPYVLLKG</sequence>
<protein>
    <submittedName>
        <fullName evidence="1">Uncharacterized protein</fullName>
    </submittedName>
</protein>
<organism evidence="1 2">
    <name type="scientific">Kitasatospora gansuensis</name>
    <dbReference type="NCBI Taxonomy" id="258050"/>
    <lineage>
        <taxon>Bacteria</taxon>
        <taxon>Bacillati</taxon>
        <taxon>Actinomycetota</taxon>
        <taxon>Actinomycetes</taxon>
        <taxon>Kitasatosporales</taxon>
        <taxon>Streptomycetaceae</taxon>
        <taxon>Kitasatospora</taxon>
    </lineage>
</organism>
<dbReference type="EMBL" id="JACHJR010000001">
    <property type="protein sequence ID" value="MBB4945138.1"/>
    <property type="molecule type" value="Genomic_DNA"/>
</dbReference>
<proteinExistence type="predicted"/>
<evidence type="ECO:0000313" key="2">
    <source>
        <dbReference type="Proteomes" id="UP000573327"/>
    </source>
</evidence>